<accession>A0A369BM07</accession>
<dbReference type="InterPro" id="IPR012334">
    <property type="entry name" value="Pectin_lyas_fold"/>
</dbReference>
<dbReference type="Gene3D" id="2.160.20.10">
    <property type="entry name" value="Single-stranded right-handed beta-helix, Pectin lyase-like"/>
    <property type="match status" value="1"/>
</dbReference>
<protein>
    <submittedName>
        <fullName evidence="6">Polygalacturonase</fullName>
    </submittedName>
</protein>
<dbReference type="SMART" id="SM00710">
    <property type="entry name" value="PbH1"/>
    <property type="match status" value="5"/>
</dbReference>
<evidence type="ECO:0000256" key="4">
    <source>
        <dbReference type="RuleBase" id="RU361169"/>
    </source>
</evidence>
<comment type="caution">
    <text evidence="6">The sequence shown here is derived from an EMBL/GenBank/DDBJ whole genome shotgun (WGS) entry which is preliminary data.</text>
</comment>
<proteinExistence type="inferred from homology"/>
<feature type="domain" description="Rhamnogalacturonase A/B/Epimerase-like pectate lyase" evidence="5">
    <location>
        <begin position="4"/>
        <end position="58"/>
    </location>
</feature>
<dbReference type="GO" id="GO:0004650">
    <property type="term" value="F:polygalacturonase activity"/>
    <property type="evidence" value="ECO:0007669"/>
    <property type="project" value="InterPro"/>
</dbReference>
<evidence type="ECO:0000256" key="2">
    <source>
        <dbReference type="ARBA" id="ARBA00022801"/>
    </source>
</evidence>
<evidence type="ECO:0000259" key="5">
    <source>
        <dbReference type="Pfam" id="PF12708"/>
    </source>
</evidence>
<comment type="similarity">
    <text evidence="1 4">Belongs to the glycosyl hydrolase 28 family.</text>
</comment>
<dbReference type="RefSeq" id="WP_114496178.1">
    <property type="nucleotide sequence ID" value="NZ_QPJW01000002.1"/>
</dbReference>
<dbReference type="InterPro" id="IPR006626">
    <property type="entry name" value="PbH1"/>
</dbReference>
<dbReference type="InterPro" id="IPR000743">
    <property type="entry name" value="Glyco_hydro_28"/>
</dbReference>
<dbReference type="Pfam" id="PF00295">
    <property type="entry name" value="Glyco_hydro_28"/>
    <property type="match status" value="1"/>
</dbReference>
<dbReference type="PANTHER" id="PTHR31339:SF9">
    <property type="entry name" value="PLASMIN AND FIBRONECTIN-BINDING PROTEIN A"/>
    <property type="match status" value="1"/>
</dbReference>
<keyword evidence="7" id="KW-1185">Reference proteome</keyword>
<dbReference type="OrthoDB" id="9795222at2"/>
<keyword evidence="2 4" id="KW-0378">Hydrolase</keyword>
<dbReference type="AlphaFoldDB" id="A0A369BM07"/>
<evidence type="ECO:0000256" key="1">
    <source>
        <dbReference type="ARBA" id="ARBA00008834"/>
    </source>
</evidence>
<dbReference type="PANTHER" id="PTHR31339">
    <property type="entry name" value="PECTIN LYASE-RELATED"/>
    <property type="match status" value="1"/>
</dbReference>
<dbReference type="PROSITE" id="PS00502">
    <property type="entry name" value="POLYGALACTURONASE"/>
    <property type="match status" value="1"/>
</dbReference>
<organism evidence="6 7">
    <name type="scientific">Fontibacillus phaseoli</name>
    <dbReference type="NCBI Taxonomy" id="1416533"/>
    <lineage>
        <taxon>Bacteria</taxon>
        <taxon>Bacillati</taxon>
        <taxon>Bacillota</taxon>
        <taxon>Bacilli</taxon>
        <taxon>Bacillales</taxon>
        <taxon>Paenibacillaceae</taxon>
        <taxon>Fontibacillus</taxon>
    </lineage>
</organism>
<evidence type="ECO:0000313" key="7">
    <source>
        <dbReference type="Proteomes" id="UP000253090"/>
    </source>
</evidence>
<dbReference type="GO" id="GO:0005975">
    <property type="term" value="P:carbohydrate metabolic process"/>
    <property type="evidence" value="ECO:0007669"/>
    <property type="project" value="InterPro"/>
</dbReference>
<dbReference type="InterPro" id="IPR011050">
    <property type="entry name" value="Pectin_lyase_fold/virulence"/>
</dbReference>
<evidence type="ECO:0000313" key="6">
    <source>
        <dbReference type="EMBL" id="RCX21626.1"/>
    </source>
</evidence>
<sequence>MQLFNIADFGALKNSGVPATEAIAAAIKAASQAGGGTVYVPAGTYLTGAIMMKSHVELRLSPGAVLSFSSNPEDYPVVESRWEGVKRPVHASCIYGSELEHVSVTGDGCLDGNGQPWWEKHRNTPEQLEYPRPKLISFDRCRRVTLKDVTLKNSPSWTVNPILCYDVTIDNLSIYNPADSPNTDGINPESCTNVRISNCNIDVGDDCIAIKAGTEDTAERVPCENITITNCTMVHGHGGVVLGSEMSGNIRNVTISNCIFKQTDRGIRLKSRRGRGGIVEDIRISNVVMEDVICPFIMNLYYFCGPRGKEKYVWDKNPYPVTGETPNFRRIHFTNITARNVHAAAGFIYGLAEQYISEITFDGIEISMAKNAIPGRPAMMAGIEDMHNRGFFLGNVRDVQFRQVTIENHEGPAFYIENGEDVEVMNCRSKNTAKTEKLVEQVTVVPSE</sequence>
<dbReference type="InterPro" id="IPR051801">
    <property type="entry name" value="GH28_Enzymes"/>
</dbReference>
<gene>
    <name evidence="6" type="ORF">DFP94_102381</name>
</gene>
<name>A0A369BM07_9BACL</name>
<dbReference type="Pfam" id="PF12708">
    <property type="entry name" value="Pect-lyase_RHGA_epim"/>
    <property type="match status" value="1"/>
</dbReference>
<keyword evidence="3 4" id="KW-0326">Glycosidase</keyword>
<dbReference type="SUPFAM" id="SSF51126">
    <property type="entry name" value="Pectin lyase-like"/>
    <property type="match status" value="2"/>
</dbReference>
<evidence type="ECO:0000256" key="3">
    <source>
        <dbReference type="ARBA" id="ARBA00023295"/>
    </source>
</evidence>
<reference evidence="6 7" key="1">
    <citation type="submission" date="2018-07" db="EMBL/GenBank/DDBJ databases">
        <title>Genomic Encyclopedia of Type Strains, Phase III (KMG-III): the genomes of soil and plant-associated and newly described type strains.</title>
        <authorList>
            <person name="Whitman W."/>
        </authorList>
    </citation>
    <scope>NUCLEOTIDE SEQUENCE [LARGE SCALE GENOMIC DNA]</scope>
    <source>
        <strain evidence="6 7">CECT 8333</strain>
    </source>
</reference>
<dbReference type="Proteomes" id="UP000253090">
    <property type="component" value="Unassembled WGS sequence"/>
</dbReference>
<dbReference type="EMBL" id="QPJW01000002">
    <property type="protein sequence ID" value="RCX21626.1"/>
    <property type="molecule type" value="Genomic_DNA"/>
</dbReference>
<dbReference type="InterPro" id="IPR024535">
    <property type="entry name" value="RHGA/B-epi-like_pectate_lyase"/>
</dbReference>